<feature type="transmembrane region" description="Helical" evidence="8">
    <location>
        <begin position="294"/>
        <end position="316"/>
    </location>
</feature>
<feature type="domain" description="SGNH" evidence="10">
    <location>
        <begin position="430"/>
        <end position="568"/>
    </location>
</feature>
<evidence type="ECO:0000313" key="11">
    <source>
        <dbReference type="EMBL" id="CAB4814998.1"/>
    </source>
</evidence>
<feature type="transmembrane region" description="Helical" evidence="8">
    <location>
        <begin position="44"/>
        <end position="62"/>
    </location>
</feature>
<dbReference type="InterPro" id="IPR036514">
    <property type="entry name" value="SGNH_hydro_sf"/>
</dbReference>
<dbReference type="GO" id="GO:0016747">
    <property type="term" value="F:acyltransferase activity, transferring groups other than amino-acyl groups"/>
    <property type="evidence" value="ECO:0007669"/>
    <property type="project" value="InterPro"/>
</dbReference>
<evidence type="ECO:0000256" key="7">
    <source>
        <dbReference type="ARBA" id="ARBA00023315"/>
    </source>
</evidence>
<feature type="transmembrane region" description="Helical" evidence="8">
    <location>
        <begin position="328"/>
        <end position="347"/>
    </location>
</feature>
<feature type="transmembrane region" description="Helical" evidence="8">
    <location>
        <begin position="83"/>
        <end position="101"/>
    </location>
</feature>
<dbReference type="SUPFAM" id="SSF52266">
    <property type="entry name" value="SGNH hydrolase"/>
    <property type="match status" value="1"/>
</dbReference>
<evidence type="ECO:0000256" key="8">
    <source>
        <dbReference type="SAM" id="Phobius"/>
    </source>
</evidence>
<dbReference type="AlphaFoldDB" id="A0A6J6Z747"/>
<evidence type="ECO:0000259" key="9">
    <source>
        <dbReference type="Pfam" id="PF01757"/>
    </source>
</evidence>
<sequence length="670" mass="72779">MTEETQQRASLAHHRGLDGLRGVAVILVIIYHSGLNWLPGGFLGVSVFFTLSGFLITSLLINECENTGRINLKAFWGRRLRRLAPASLVVIAGVVGLASWLSTSVEASRIKGDAISAALYFSNWRFIYSGHSYGELFATPSPLQHLWSLSIEEQLYVVVPLLIAGLFALGLRRRGIGLVMLVAVAGSTIVTVFANSHEQIYYGTHARAAELLLGSGLACLFGRRIERLAVQKAKPWSTLNIVPLVGVIALARFSSVDSSWVYSGALTLFAGLSVVCLIAAVQAGLVKSFLSLPLLVRVGEVSYGLYLIHWPVIVWLNSDRLDLRPTALFVVQVVVTVLLTVLSYWLIEQPIRQRKVLLSAPWALSTFVATLVGIVVLASAILASASSEVDTTPEVLVTIAPTTSVIESLSASSTTIVDHAAVPIRVDRTGPLSVLVIGDSTAENIATALAQASDGSLGVISGGVLGCPLLKVAHVRDRKDSQQDVSYCPNNERLVHDHASKVDAIVIVAGVANQWAYQYAGSDVWVEPDSDQYKADLDKFLEDIEAIVAPRGLPVLVFETPPVRDNPEILGDDIAALVRWAGVINEWDSNWHSVKMVPYADTLSDPNSDEGKAERPDGVHLAEDFRRELARVILIPRLRDKYFDTLDEMNQNGCRSVDTKSLDIELCRVA</sequence>
<dbReference type="InterPro" id="IPR043968">
    <property type="entry name" value="SGNH"/>
</dbReference>
<dbReference type="CDD" id="cd00229">
    <property type="entry name" value="SGNH_hydrolase"/>
    <property type="match status" value="1"/>
</dbReference>
<feature type="transmembrane region" description="Helical" evidence="8">
    <location>
        <begin position="200"/>
        <end position="221"/>
    </location>
</feature>
<keyword evidence="3" id="KW-0808">Transferase</keyword>
<name>A0A6J6Z747_9ZZZZ</name>
<protein>
    <submittedName>
        <fullName evidence="11">Unannotated protein</fullName>
    </submittedName>
</protein>
<keyword evidence="2" id="KW-1003">Cell membrane</keyword>
<reference evidence="11" key="1">
    <citation type="submission" date="2020-05" db="EMBL/GenBank/DDBJ databases">
        <authorList>
            <person name="Chiriac C."/>
            <person name="Salcher M."/>
            <person name="Ghai R."/>
            <person name="Kavagutti S V."/>
        </authorList>
    </citation>
    <scope>NUCLEOTIDE SEQUENCE</scope>
</reference>
<feature type="transmembrane region" description="Helical" evidence="8">
    <location>
        <begin position="260"/>
        <end position="282"/>
    </location>
</feature>
<evidence type="ECO:0000256" key="2">
    <source>
        <dbReference type="ARBA" id="ARBA00022475"/>
    </source>
</evidence>
<dbReference type="Pfam" id="PF19040">
    <property type="entry name" value="SGNH"/>
    <property type="match status" value="1"/>
</dbReference>
<evidence type="ECO:0000256" key="6">
    <source>
        <dbReference type="ARBA" id="ARBA00023136"/>
    </source>
</evidence>
<dbReference type="Pfam" id="PF01757">
    <property type="entry name" value="Acyl_transf_3"/>
    <property type="match status" value="1"/>
</dbReference>
<feature type="transmembrane region" description="Helical" evidence="8">
    <location>
        <begin position="154"/>
        <end position="171"/>
    </location>
</feature>
<dbReference type="PANTHER" id="PTHR23028:SF53">
    <property type="entry name" value="ACYL_TRANSF_3 DOMAIN-CONTAINING PROTEIN"/>
    <property type="match status" value="1"/>
</dbReference>
<organism evidence="11">
    <name type="scientific">freshwater metagenome</name>
    <dbReference type="NCBI Taxonomy" id="449393"/>
    <lineage>
        <taxon>unclassified sequences</taxon>
        <taxon>metagenomes</taxon>
        <taxon>ecological metagenomes</taxon>
    </lineage>
</organism>
<proteinExistence type="predicted"/>
<evidence type="ECO:0000256" key="4">
    <source>
        <dbReference type="ARBA" id="ARBA00022692"/>
    </source>
</evidence>
<feature type="transmembrane region" description="Helical" evidence="8">
    <location>
        <begin position="359"/>
        <end position="383"/>
    </location>
</feature>
<dbReference type="GO" id="GO:0005886">
    <property type="term" value="C:plasma membrane"/>
    <property type="evidence" value="ECO:0007669"/>
    <property type="project" value="UniProtKB-SubCell"/>
</dbReference>
<dbReference type="PANTHER" id="PTHR23028">
    <property type="entry name" value="ACETYLTRANSFERASE"/>
    <property type="match status" value="1"/>
</dbReference>
<dbReference type="InterPro" id="IPR050879">
    <property type="entry name" value="Acyltransferase_3"/>
</dbReference>
<dbReference type="InterPro" id="IPR002656">
    <property type="entry name" value="Acyl_transf_3_dom"/>
</dbReference>
<dbReference type="Gene3D" id="3.40.50.1110">
    <property type="entry name" value="SGNH hydrolase"/>
    <property type="match status" value="1"/>
</dbReference>
<feature type="transmembrane region" description="Helical" evidence="8">
    <location>
        <begin position="20"/>
        <end position="38"/>
    </location>
</feature>
<keyword evidence="5 8" id="KW-1133">Transmembrane helix</keyword>
<comment type="subcellular location">
    <subcellularLocation>
        <location evidence="1">Cell membrane</location>
        <topology evidence="1">Multi-pass membrane protein</topology>
    </subcellularLocation>
</comment>
<keyword evidence="6 8" id="KW-0472">Membrane</keyword>
<evidence type="ECO:0000259" key="10">
    <source>
        <dbReference type="Pfam" id="PF19040"/>
    </source>
</evidence>
<dbReference type="GO" id="GO:0009103">
    <property type="term" value="P:lipopolysaccharide biosynthetic process"/>
    <property type="evidence" value="ECO:0007669"/>
    <property type="project" value="TreeGrafter"/>
</dbReference>
<keyword evidence="4 8" id="KW-0812">Transmembrane</keyword>
<keyword evidence="7" id="KW-0012">Acyltransferase</keyword>
<evidence type="ECO:0000256" key="1">
    <source>
        <dbReference type="ARBA" id="ARBA00004651"/>
    </source>
</evidence>
<accession>A0A6J6Z747</accession>
<feature type="domain" description="Acyltransferase 3" evidence="9">
    <location>
        <begin position="16"/>
        <end position="345"/>
    </location>
</feature>
<feature type="transmembrane region" description="Helical" evidence="8">
    <location>
        <begin position="233"/>
        <end position="254"/>
    </location>
</feature>
<dbReference type="EMBL" id="CAFAAL010000165">
    <property type="protein sequence ID" value="CAB4814998.1"/>
    <property type="molecule type" value="Genomic_DNA"/>
</dbReference>
<evidence type="ECO:0000256" key="5">
    <source>
        <dbReference type="ARBA" id="ARBA00022989"/>
    </source>
</evidence>
<feature type="transmembrane region" description="Helical" evidence="8">
    <location>
        <begin position="176"/>
        <end position="194"/>
    </location>
</feature>
<evidence type="ECO:0000256" key="3">
    <source>
        <dbReference type="ARBA" id="ARBA00022679"/>
    </source>
</evidence>
<gene>
    <name evidence="11" type="ORF">UFOPK3004_01486</name>
</gene>